<proteinExistence type="predicted"/>
<protein>
    <submittedName>
        <fullName evidence="2">DUF1573 domain-containing protein</fullName>
    </submittedName>
</protein>
<accession>A0A858RH30</accession>
<organism evidence="2 3">
    <name type="scientific">Luteolibacter luteus</name>
    <dbReference type="NCBI Taxonomy" id="2728835"/>
    <lineage>
        <taxon>Bacteria</taxon>
        <taxon>Pseudomonadati</taxon>
        <taxon>Verrucomicrobiota</taxon>
        <taxon>Verrucomicrobiia</taxon>
        <taxon>Verrucomicrobiales</taxon>
        <taxon>Verrucomicrobiaceae</taxon>
        <taxon>Luteolibacter</taxon>
    </lineage>
</organism>
<gene>
    <name evidence="2" type="ORF">HHL09_06385</name>
</gene>
<dbReference type="PANTHER" id="PTHR37833">
    <property type="entry name" value="LIPOPROTEIN-RELATED"/>
    <property type="match status" value="1"/>
</dbReference>
<dbReference type="PANTHER" id="PTHR37833:SF1">
    <property type="entry name" value="SIGNAL PEPTIDE PROTEIN"/>
    <property type="match status" value="1"/>
</dbReference>
<feature type="signal peptide" evidence="1">
    <location>
        <begin position="1"/>
        <end position="17"/>
    </location>
</feature>
<feature type="chain" id="PRO_5032334555" evidence="1">
    <location>
        <begin position="18"/>
        <end position="231"/>
    </location>
</feature>
<evidence type="ECO:0000256" key="1">
    <source>
        <dbReference type="SAM" id="SignalP"/>
    </source>
</evidence>
<evidence type="ECO:0000313" key="3">
    <source>
        <dbReference type="Proteomes" id="UP000501812"/>
    </source>
</evidence>
<keyword evidence="1" id="KW-0732">Signal</keyword>
<dbReference type="EMBL" id="CP051774">
    <property type="protein sequence ID" value="QJE95423.1"/>
    <property type="molecule type" value="Genomic_DNA"/>
</dbReference>
<dbReference type="KEGG" id="luo:HHL09_06385"/>
<evidence type="ECO:0000313" key="2">
    <source>
        <dbReference type="EMBL" id="QJE95423.1"/>
    </source>
</evidence>
<keyword evidence="3" id="KW-1185">Reference proteome</keyword>
<sequence length="231" mass="25245">MKVLMFWCLALCASLSAAPLTFDETTKEITVGVDEKSVAADFNFKNESDQTVEILRADAGCTCIQAGIKGGLTYKPGQSGLIRFSYDLGDVVGTVDKPLHVFLKGDPETQPSITLNIRVKVPELVVVEPKSLFWEVGEEAKPKTVTVTMKDEKPIKITTISGADTRFKQELKTVEEGKKYEVVITPVSTSNVAMGVVHLETDHGSRRYRTQRVFMVVKNPVKPAAATAGKP</sequence>
<dbReference type="Proteomes" id="UP000501812">
    <property type="component" value="Chromosome"/>
</dbReference>
<dbReference type="RefSeq" id="WP_169453737.1">
    <property type="nucleotide sequence ID" value="NZ_CP051774.1"/>
</dbReference>
<dbReference type="InterPro" id="IPR011467">
    <property type="entry name" value="DUF1573"/>
</dbReference>
<reference evidence="2 3" key="1">
    <citation type="submission" date="2020-04" db="EMBL/GenBank/DDBJ databases">
        <title>Luteolibacter sp. G-1-1-1 isolated from soil.</title>
        <authorList>
            <person name="Dahal R.H."/>
        </authorList>
    </citation>
    <scope>NUCLEOTIDE SEQUENCE [LARGE SCALE GENOMIC DNA]</scope>
    <source>
        <strain evidence="2 3">G-1-1-1</strain>
    </source>
</reference>
<name>A0A858RH30_9BACT</name>
<dbReference type="Pfam" id="PF07610">
    <property type="entry name" value="DUF1573"/>
    <property type="match status" value="1"/>
</dbReference>
<dbReference type="AlphaFoldDB" id="A0A858RH30"/>